<evidence type="ECO:0000256" key="4">
    <source>
        <dbReference type="ARBA" id="ARBA00023180"/>
    </source>
</evidence>
<evidence type="ECO:0000313" key="7">
    <source>
        <dbReference type="EMBL" id="EDV22898.1"/>
    </source>
</evidence>
<dbReference type="SMART" id="SM00602">
    <property type="entry name" value="VPS10"/>
    <property type="match status" value="1"/>
</dbReference>
<dbReference type="InterPro" id="IPR006581">
    <property type="entry name" value="VPS10"/>
</dbReference>
<dbReference type="Gene3D" id="3.30.60.270">
    <property type="match status" value="1"/>
</dbReference>
<dbReference type="Gene3D" id="2.10.70.80">
    <property type="match status" value="1"/>
</dbReference>
<dbReference type="OrthoDB" id="443634at2759"/>
<dbReference type="PhylomeDB" id="B3S336"/>
<dbReference type="PANTHER" id="PTHR12106:SF27">
    <property type="entry name" value="SORTILIN-RELATED RECEPTOR"/>
    <property type="match status" value="1"/>
</dbReference>
<keyword evidence="8" id="KW-1185">Reference proteome</keyword>
<dbReference type="OMA" id="SINCIAP"/>
<feature type="transmembrane region" description="Helical" evidence="5">
    <location>
        <begin position="608"/>
        <end position="629"/>
    </location>
</feature>
<keyword evidence="2" id="KW-0677">Repeat</keyword>
<dbReference type="Gene3D" id="2.120.10.10">
    <property type="match status" value="1"/>
</dbReference>
<dbReference type="InterPro" id="IPR050310">
    <property type="entry name" value="VPS10-sortilin"/>
</dbReference>
<dbReference type="InterPro" id="IPR031778">
    <property type="entry name" value="Sortilin_N"/>
</dbReference>
<keyword evidence="5" id="KW-0812">Transmembrane</keyword>
<evidence type="ECO:0000256" key="5">
    <source>
        <dbReference type="SAM" id="Phobius"/>
    </source>
</evidence>
<dbReference type="Pfam" id="PF15901">
    <property type="entry name" value="Sortilin_C"/>
    <property type="match status" value="1"/>
</dbReference>
<dbReference type="PANTHER" id="PTHR12106">
    <property type="entry name" value="SORTILIN RELATED"/>
    <property type="match status" value="1"/>
</dbReference>
<dbReference type="KEGG" id="tad:TRIADDRAFT_58580"/>
<gene>
    <name evidence="7" type="ORF">TRIADDRAFT_58580</name>
</gene>
<dbReference type="Pfam" id="PF15902">
    <property type="entry name" value="Sortilin-Vps10"/>
    <property type="match status" value="1"/>
</dbReference>
<dbReference type="GO" id="GO:0005794">
    <property type="term" value="C:Golgi apparatus"/>
    <property type="evidence" value="ECO:0000318"/>
    <property type="project" value="GO_Central"/>
</dbReference>
<proteinExistence type="predicted"/>
<dbReference type="Gene3D" id="2.130.10.10">
    <property type="entry name" value="YVTN repeat-like/Quinoprotein amine dehydrogenase"/>
    <property type="match status" value="1"/>
</dbReference>
<dbReference type="GO" id="GO:0006892">
    <property type="term" value="P:post-Golgi vesicle-mediated transport"/>
    <property type="evidence" value="ECO:0000318"/>
    <property type="project" value="GO_Central"/>
</dbReference>
<evidence type="ECO:0000313" key="8">
    <source>
        <dbReference type="Proteomes" id="UP000009022"/>
    </source>
</evidence>
<reference evidence="7 8" key="1">
    <citation type="journal article" date="2008" name="Nature">
        <title>The Trichoplax genome and the nature of placozoans.</title>
        <authorList>
            <person name="Srivastava M."/>
            <person name="Begovic E."/>
            <person name="Chapman J."/>
            <person name="Putnam N.H."/>
            <person name="Hellsten U."/>
            <person name="Kawashima T."/>
            <person name="Kuo A."/>
            <person name="Mitros T."/>
            <person name="Salamov A."/>
            <person name="Carpenter M.L."/>
            <person name="Signorovitch A.Y."/>
            <person name="Moreno M.A."/>
            <person name="Kamm K."/>
            <person name="Grimwood J."/>
            <person name="Schmutz J."/>
            <person name="Shapiro H."/>
            <person name="Grigoriev I.V."/>
            <person name="Buss L.W."/>
            <person name="Schierwater B."/>
            <person name="Dellaporta S.L."/>
            <person name="Rokhsar D.S."/>
        </authorList>
    </citation>
    <scope>NUCLEOTIDE SEQUENCE [LARGE SCALE GENOMIC DNA]</scope>
    <source>
        <strain evidence="7 8">Grell-BS-1999</strain>
    </source>
</reference>
<dbReference type="EMBL" id="DS985248">
    <property type="protein sequence ID" value="EDV22898.1"/>
    <property type="molecule type" value="Genomic_DNA"/>
</dbReference>
<dbReference type="CTD" id="6755804"/>
<dbReference type="FunFam" id="3.30.60.270:FF:000009">
    <property type="entry name" value="Sortilin"/>
    <property type="match status" value="1"/>
</dbReference>
<dbReference type="GeneID" id="6755804"/>
<dbReference type="GO" id="GO:0016020">
    <property type="term" value="C:membrane"/>
    <property type="evidence" value="ECO:0000318"/>
    <property type="project" value="GO_Central"/>
</dbReference>
<accession>B3S336</accession>
<dbReference type="InParanoid" id="B3S336"/>
<dbReference type="Proteomes" id="UP000009022">
    <property type="component" value="Unassembled WGS sequence"/>
</dbReference>
<dbReference type="eggNOG" id="KOG3511">
    <property type="taxonomic scope" value="Eukaryota"/>
</dbReference>
<evidence type="ECO:0000256" key="1">
    <source>
        <dbReference type="ARBA" id="ARBA00004370"/>
    </source>
</evidence>
<feature type="domain" description="VPS10" evidence="6">
    <location>
        <begin position="1"/>
        <end position="598"/>
    </location>
</feature>
<protein>
    <recommendedName>
        <fullName evidence="6">VPS10 domain-containing protein</fullName>
    </recommendedName>
</protein>
<keyword evidence="3 5" id="KW-0472">Membrane</keyword>
<dbReference type="CDD" id="cd15482">
    <property type="entry name" value="Sialidase_non-viral"/>
    <property type="match status" value="1"/>
</dbReference>
<name>B3S336_TRIAD</name>
<comment type="subcellular location">
    <subcellularLocation>
        <location evidence="1">Membrane</location>
    </subcellularLocation>
</comment>
<evidence type="ECO:0000256" key="2">
    <source>
        <dbReference type="ARBA" id="ARBA00022737"/>
    </source>
</evidence>
<evidence type="ECO:0000259" key="6">
    <source>
        <dbReference type="SMART" id="SM00602"/>
    </source>
</evidence>
<evidence type="ECO:0000256" key="3">
    <source>
        <dbReference type="ARBA" id="ARBA00023136"/>
    </source>
</evidence>
<dbReference type="STRING" id="10228.B3S336"/>
<dbReference type="InterPro" id="IPR015943">
    <property type="entry name" value="WD40/YVTN_repeat-like_dom_sf"/>
</dbReference>
<dbReference type="AlphaFoldDB" id="B3S336"/>
<keyword evidence="4" id="KW-0325">Glycoprotein</keyword>
<dbReference type="SUPFAM" id="SSF110296">
    <property type="entry name" value="Oligoxyloglucan reducing end-specific cellobiohydrolase"/>
    <property type="match status" value="1"/>
</dbReference>
<sequence>MATSSFSRQRSADNGASFQRYDQFRNTIISSMAIHSLSPMQLILISKSAKQIYYSSDAGTTFSNAVKLPFTPSKIVYCNDNSSSNLLGYDAVTTTLYLSKDNGATWNLLRKSVSSSFFWALPTFDSDLTTIYYEVLLKVGSKTVARVIAHSISKGIKRIFDASMGYTVKGSLVVSNNYIFSMKVKSFVNSTEELLLVSYKRNKFIHAKFPVLDLRRGFLLVYTDDNEVVIAVNHALNLTNVYVSDETGVYYGLAIERIRTSHDFTWLFGSPSVQFRKISSMPGTYIAAQLSNGRSPRPVTKISYDKGAKWHHVVAPKKDRNGNSINCIAPSCSLHLQFYSRYSFYSSSTSPGLVIGFGNWGSYFGQRLSSMFISDDGGYTWKEMPFRNAYFTALDHGSVIVAAGYDEIASGTFISYSCDGGSSWKKLTFSNERIRITGLVVEPGFTSLFATVYGTKVSNEWVLARLNFTSVLARRCQVSDYRVWIPRNPYTYANCTVGVFMAYHVRKPESCCYNGQTFVRPTTSTRCPCSREDFECNYGFIPTAHDCSVVSVDQKECDDGANFYYTSKYRKIPGNQCISGVENKLLEKIRYPCSIAFTPAPNSNGSSMALAIVLPVAVIVIVLIGLVYCKYRRTNEPFLSAIRLRRTVSNPIEALVEDDACEEYSSKPSSVV</sequence>
<dbReference type="FunFam" id="2.130.10.10:FF:001903">
    <property type="entry name" value="Sortilin"/>
    <property type="match status" value="1"/>
</dbReference>
<dbReference type="RefSeq" id="XP_002114764.1">
    <property type="nucleotide sequence ID" value="XM_002114728.1"/>
</dbReference>
<dbReference type="HOGENOM" id="CLU_013596_0_0_1"/>
<dbReference type="InterPro" id="IPR031777">
    <property type="entry name" value="Sortilin_C"/>
</dbReference>
<organism evidence="7 8">
    <name type="scientific">Trichoplax adhaerens</name>
    <name type="common">Trichoplax reptans</name>
    <dbReference type="NCBI Taxonomy" id="10228"/>
    <lineage>
        <taxon>Eukaryota</taxon>
        <taxon>Metazoa</taxon>
        <taxon>Placozoa</taxon>
        <taxon>Uniplacotomia</taxon>
        <taxon>Trichoplacea</taxon>
        <taxon>Trichoplacidae</taxon>
        <taxon>Trichoplax</taxon>
    </lineage>
</organism>
<keyword evidence="5" id="KW-1133">Transmembrane helix</keyword>